<dbReference type="Proteomes" id="UP000243499">
    <property type="component" value="Chromosome 5"/>
</dbReference>
<dbReference type="Gramene" id="PAN27337">
    <property type="protein sequence ID" value="PAN27337"/>
    <property type="gene ID" value="PAHAL_5G074800"/>
</dbReference>
<evidence type="ECO:0000256" key="1">
    <source>
        <dbReference type="SAM" id="MobiDB-lite"/>
    </source>
</evidence>
<evidence type="ECO:0000313" key="2">
    <source>
        <dbReference type="EMBL" id="PAN27337.1"/>
    </source>
</evidence>
<organism evidence="2">
    <name type="scientific">Panicum hallii</name>
    <dbReference type="NCBI Taxonomy" id="206008"/>
    <lineage>
        <taxon>Eukaryota</taxon>
        <taxon>Viridiplantae</taxon>
        <taxon>Streptophyta</taxon>
        <taxon>Embryophyta</taxon>
        <taxon>Tracheophyta</taxon>
        <taxon>Spermatophyta</taxon>
        <taxon>Magnoliopsida</taxon>
        <taxon>Liliopsida</taxon>
        <taxon>Poales</taxon>
        <taxon>Poaceae</taxon>
        <taxon>PACMAD clade</taxon>
        <taxon>Panicoideae</taxon>
        <taxon>Panicodae</taxon>
        <taxon>Paniceae</taxon>
        <taxon>Panicinae</taxon>
        <taxon>Panicum</taxon>
        <taxon>Panicum sect. Panicum</taxon>
    </lineage>
</organism>
<dbReference type="AlphaFoldDB" id="A0A2S3HPJ3"/>
<dbReference type="EMBL" id="CM008050">
    <property type="protein sequence ID" value="PAN27337.1"/>
    <property type="molecule type" value="Genomic_DNA"/>
</dbReference>
<reference evidence="2" key="1">
    <citation type="submission" date="2018-04" db="EMBL/GenBank/DDBJ databases">
        <title>WGS assembly of Panicum hallii.</title>
        <authorList>
            <person name="Lovell J."/>
            <person name="Jenkins J."/>
            <person name="Lowry D."/>
            <person name="Mamidi S."/>
            <person name="Sreedasyam A."/>
            <person name="Weng X."/>
            <person name="Barry K."/>
            <person name="Bonette J."/>
            <person name="Campitelli B."/>
            <person name="Daum C."/>
            <person name="Gordon S."/>
            <person name="Gould B."/>
            <person name="Lipzen A."/>
            <person name="Macqueen A."/>
            <person name="Palacio-Mejia J."/>
            <person name="Plott C."/>
            <person name="Shakirov E."/>
            <person name="Shu S."/>
            <person name="Yoshinaga Y."/>
            <person name="Zane M."/>
            <person name="Rokhsar D."/>
            <person name="Grimwood J."/>
            <person name="Schmutz J."/>
            <person name="Juenger T."/>
        </authorList>
    </citation>
    <scope>NUCLEOTIDE SEQUENCE [LARGE SCALE GENOMIC DNA]</scope>
    <source>
        <strain evidence="2">FIL2</strain>
    </source>
</reference>
<feature type="region of interest" description="Disordered" evidence="1">
    <location>
        <begin position="67"/>
        <end position="88"/>
    </location>
</feature>
<protein>
    <submittedName>
        <fullName evidence="2">Uncharacterized protein</fullName>
    </submittedName>
</protein>
<gene>
    <name evidence="2" type="ORF">PAHAL_5G074800</name>
</gene>
<sequence length="224" mass="25932">MRCLDSSSVFHFCSFCVSCCLGPSWTSWRTMAEWEASNSRSQRCFGEPRSERRVCCDTTGESSIEFGPRPGLVSPMESPTTRHRRSMDGRRERIRVGEGHLACCGHVQARRRVQPHGLDLWWRRGGMQTGINKGTVLLAKKWRSGTFRFREILLHFATMPSRFQYHSEKSLESEAVELLNMMVWQCRCSEHCCRFQYCSEKSPESEAVLFLKESEDVELLNMMV</sequence>
<name>A0A2S3HPJ3_9POAL</name>
<proteinExistence type="predicted"/>
<accession>A0A2S3HPJ3</accession>